<feature type="compositionally biased region" description="Basic and acidic residues" evidence="4">
    <location>
        <begin position="113"/>
        <end position="123"/>
    </location>
</feature>
<evidence type="ECO:0000313" key="7">
    <source>
        <dbReference type="Proteomes" id="UP000027920"/>
    </source>
</evidence>
<feature type="domain" description="Uracil-DNA glycosylase-like" evidence="5">
    <location>
        <begin position="130"/>
        <end position="311"/>
    </location>
</feature>
<feature type="compositionally biased region" description="Polar residues" evidence="4">
    <location>
        <begin position="82"/>
        <end position="92"/>
    </location>
</feature>
<feature type="region of interest" description="Disordered" evidence="4">
    <location>
        <begin position="1"/>
        <end position="130"/>
    </location>
</feature>
<dbReference type="Gene3D" id="3.40.470.10">
    <property type="entry name" value="Uracil-DNA glycosylase-like domain"/>
    <property type="match status" value="1"/>
</dbReference>
<dbReference type="PANTHER" id="PTHR12159">
    <property type="entry name" value="G/T AND G/U MISMATCH-SPECIFIC DNA GLYCOSYLASE"/>
    <property type="match status" value="1"/>
</dbReference>
<dbReference type="SMART" id="SM00986">
    <property type="entry name" value="UDG"/>
    <property type="match status" value="1"/>
</dbReference>
<comment type="caution">
    <text evidence="6">The sequence shown here is derived from an EMBL/GenBank/DDBJ whole genome shotgun (WGS) entry which is preliminary data.</text>
</comment>
<keyword evidence="2" id="KW-0378">Hydrolase</keyword>
<dbReference type="VEuPathDB" id="FungiDB:A1O9_10734"/>
<evidence type="ECO:0000256" key="2">
    <source>
        <dbReference type="ARBA" id="ARBA00022801"/>
    </source>
</evidence>
<evidence type="ECO:0000259" key="5">
    <source>
        <dbReference type="SMART" id="SM00986"/>
    </source>
</evidence>
<dbReference type="CDD" id="cd10028">
    <property type="entry name" value="UDG-F2_TDG_MUG"/>
    <property type="match status" value="1"/>
</dbReference>
<dbReference type="GO" id="GO:0006285">
    <property type="term" value="P:base-excision repair, AP site formation"/>
    <property type="evidence" value="ECO:0007669"/>
    <property type="project" value="InterPro"/>
</dbReference>
<dbReference type="GO" id="GO:0008263">
    <property type="term" value="F:pyrimidine-specific mismatch base pair DNA N-glycosylase activity"/>
    <property type="evidence" value="ECO:0007669"/>
    <property type="project" value="TreeGrafter"/>
</dbReference>
<evidence type="ECO:0000256" key="3">
    <source>
        <dbReference type="ARBA" id="ARBA00023204"/>
    </source>
</evidence>
<dbReference type="GeneID" id="25285638"/>
<evidence type="ECO:0000256" key="1">
    <source>
        <dbReference type="ARBA" id="ARBA00022763"/>
    </source>
</evidence>
<proteinExistence type="predicted"/>
<organism evidence="6 7">
    <name type="scientific">Exophiala aquamarina CBS 119918</name>
    <dbReference type="NCBI Taxonomy" id="1182545"/>
    <lineage>
        <taxon>Eukaryota</taxon>
        <taxon>Fungi</taxon>
        <taxon>Dikarya</taxon>
        <taxon>Ascomycota</taxon>
        <taxon>Pezizomycotina</taxon>
        <taxon>Eurotiomycetes</taxon>
        <taxon>Chaetothyriomycetidae</taxon>
        <taxon>Chaetothyriales</taxon>
        <taxon>Herpotrichiellaceae</taxon>
        <taxon>Exophiala</taxon>
    </lineage>
</organism>
<dbReference type="Pfam" id="PF03167">
    <property type="entry name" value="UDG"/>
    <property type="match status" value="1"/>
</dbReference>
<keyword evidence="1" id="KW-0227">DNA damage</keyword>
<protein>
    <recommendedName>
        <fullName evidence="5">Uracil-DNA glycosylase-like domain-containing protein</fullName>
    </recommendedName>
</protein>
<keyword evidence="3" id="KW-0234">DNA repair</keyword>
<dbReference type="InterPro" id="IPR005122">
    <property type="entry name" value="Uracil-DNA_glycosylase-like"/>
</dbReference>
<dbReference type="InterPro" id="IPR036895">
    <property type="entry name" value="Uracil-DNA_glycosylase-like_sf"/>
</dbReference>
<dbReference type="Proteomes" id="UP000027920">
    <property type="component" value="Unassembled WGS sequence"/>
</dbReference>
<dbReference type="GO" id="GO:0004844">
    <property type="term" value="F:uracil DNA N-glycosylase activity"/>
    <property type="evidence" value="ECO:0007669"/>
    <property type="project" value="TreeGrafter"/>
</dbReference>
<accession>A0A072P0F7</accession>
<dbReference type="SMART" id="SM00987">
    <property type="entry name" value="UreE_C"/>
    <property type="match status" value="1"/>
</dbReference>
<dbReference type="OrthoDB" id="565731at2759"/>
<feature type="region of interest" description="Disordered" evidence="4">
    <location>
        <begin position="324"/>
        <end position="345"/>
    </location>
</feature>
<dbReference type="EMBL" id="AMGV01000014">
    <property type="protein sequence ID" value="KEF53286.1"/>
    <property type="molecule type" value="Genomic_DNA"/>
</dbReference>
<dbReference type="PANTHER" id="PTHR12159:SF9">
    <property type="entry name" value="G_T MISMATCH-SPECIFIC THYMINE DNA GLYCOSYLASE"/>
    <property type="match status" value="1"/>
</dbReference>
<dbReference type="HOGENOM" id="CLU_042829_1_0_1"/>
<dbReference type="RefSeq" id="XP_013255876.1">
    <property type="nucleotide sequence ID" value="XM_013400422.1"/>
</dbReference>
<evidence type="ECO:0000313" key="6">
    <source>
        <dbReference type="EMBL" id="KEF53286.1"/>
    </source>
</evidence>
<dbReference type="InterPro" id="IPR015637">
    <property type="entry name" value="MUG/TDG"/>
</dbReference>
<feature type="compositionally biased region" description="Polar residues" evidence="4">
    <location>
        <begin position="8"/>
        <end position="17"/>
    </location>
</feature>
<dbReference type="AlphaFoldDB" id="A0A072P0F7"/>
<reference evidence="6 7" key="1">
    <citation type="submission" date="2013-03" db="EMBL/GenBank/DDBJ databases">
        <title>The Genome Sequence of Exophiala aquamarina CBS 119918.</title>
        <authorList>
            <consortium name="The Broad Institute Genomics Platform"/>
            <person name="Cuomo C."/>
            <person name="de Hoog S."/>
            <person name="Gorbushina A."/>
            <person name="Walker B."/>
            <person name="Young S.K."/>
            <person name="Zeng Q."/>
            <person name="Gargeya S."/>
            <person name="Fitzgerald M."/>
            <person name="Haas B."/>
            <person name="Abouelleil A."/>
            <person name="Allen A.W."/>
            <person name="Alvarado L."/>
            <person name="Arachchi H.M."/>
            <person name="Berlin A.M."/>
            <person name="Chapman S.B."/>
            <person name="Gainer-Dewar J."/>
            <person name="Goldberg J."/>
            <person name="Griggs A."/>
            <person name="Gujja S."/>
            <person name="Hansen M."/>
            <person name="Howarth C."/>
            <person name="Imamovic A."/>
            <person name="Ireland A."/>
            <person name="Larimer J."/>
            <person name="McCowan C."/>
            <person name="Murphy C."/>
            <person name="Pearson M."/>
            <person name="Poon T.W."/>
            <person name="Priest M."/>
            <person name="Roberts A."/>
            <person name="Saif S."/>
            <person name="Shea T."/>
            <person name="Sisk P."/>
            <person name="Sykes S."/>
            <person name="Wortman J."/>
            <person name="Nusbaum C."/>
            <person name="Birren B."/>
        </authorList>
    </citation>
    <scope>NUCLEOTIDE SEQUENCE [LARGE SCALE GENOMIC DNA]</scope>
    <source>
        <strain evidence="6 7">CBS 119918</strain>
    </source>
</reference>
<keyword evidence="7" id="KW-1185">Reference proteome</keyword>
<dbReference type="STRING" id="1182545.A0A072P0F7"/>
<gene>
    <name evidence="6" type="ORF">A1O9_10734</name>
</gene>
<feature type="compositionally biased region" description="Basic and acidic residues" evidence="4">
    <location>
        <begin position="18"/>
        <end position="38"/>
    </location>
</feature>
<sequence>MDNRGSETGESGASDSDTLSKETQDFFRSHLRKFEYSDPRSMFPPRRSPRFATSPTAHGSGVVPGSASDPRSSSKRRRQSSNAAETGTSREQASIHLPTPEAAAPRPKKKRSTTKDRSAKDPHNPVSNLVDSLRPGLTLVMIGLNPGLMTAATGHAYAHPSNRFWHILHASGITPKKHLPPETRDLMDLYQIGNTNICARPTRSGDGLTRQEMQEGAAILDKKIAEFRPQAAVIVGKSIWEAIWIMKKGEHRFKDPSFHWGWQDEEMQLGRVLAGKDVLWPGAKTFVATSTSGLAATLTPAEKLEIWTPLGEWMTAKRKEAESSIDHAASFTERPSRTGCGSNSA</sequence>
<evidence type="ECO:0000256" key="4">
    <source>
        <dbReference type="SAM" id="MobiDB-lite"/>
    </source>
</evidence>
<name>A0A072P0F7_9EURO</name>
<dbReference type="SUPFAM" id="SSF52141">
    <property type="entry name" value="Uracil-DNA glycosylase-like"/>
    <property type="match status" value="1"/>
</dbReference>
<dbReference type="FunFam" id="3.40.470.10:FF:000010">
    <property type="entry name" value="G/U mismatch-specific DNA glycosylase"/>
    <property type="match status" value="1"/>
</dbReference>